<evidence type="ECO:0000313" key="3">
    <source>
        <dbReference type="EMBL" id="GGB50805.1"/>
    </source>
</evidence>
<feature type="domain" description="MobA-like NTP transferase" evidence="2">
    <location>
        <begin position="12"/>
        <end position="175"/>
    </location>
</feature>
<dbReference type="CDD" id="cd04182">
    <property type="entry name" value="GT_2_like_f"/>
    <property type="match status" value="1"/>
</dbReference>
<comment type="caution">
    <text evidence="3">The sequence shown here is derived from an EMBL/GenBank/DDBJ whole genome shotgun (WGS) entry which is preliminary data.</text>
</comment>
<sequence>MTEQYTNKIATVILAAGASSRFNGCKMMAKVLGEKSLLAHSVETLKQVTQAANIAPAAVVLGAHINDDIMTMTQGAVRIINRQWQTGLSSSVKLAVNYAIEAKSDALLLVLADQVAITANEYLRLINAFLQNKQTCCSFYQQDVGVPAIFLAQDFNALMAIEGDKGAKRVLKQHAKNQHLTILSIDNAACDIDTPADLTRWLSQCNKPDVSECPN</sequence>
<evidence type="ECO:0000256" key="1">
    <source>
        <dbReference type="ARBA" id="ARBA00022842"/>
    </source>
</evidence>
<dbReference type="Proteomes" id="UP000617555">
    <property type="component" value="Unassembled WGS sequence"/>
</dbReference>
<dbReference type="Gene3D" id="3.90.550.10">
    <property type="entry name" value="Spore Coat Polysaccharide Biosynthesis Protein SpsA, Chain A"/>
    <property type="match status" value="1"/>
</dbReference>
<dbReference type="PANTHER" id="PTHR43777:SF1">
    <property type="entry name" value="MOLYBDENUM COFACTOR CYTIDYLYLTRANSFERASE"/>
    <property type="match status" value="1"/>
</dbReference>
<organism evidence="3 4">
    <name type="scientific">Shewanella inventionis</name>
    <dbReference type="NCBI Taxonomy" id="1738770"/>
    <lineage>
        <taxon>Bacteria</taxon>
        <taxon>Pseudomonadati</taxon>
        <taxon>Pseudomonadota</taxon>
        <taxon>Gammaproteobacteria</taxon>
        <taxon>Alteromonadales</taxon>
        <taxon>Shewanellaceae</taxon>
        <taxon>Shewanella</taxon>
    </lineage>
</organism>
<evidence type="ECO:0000313" key="4">
    <source>
        <dbReference type="Proteomes" id="UP000617555"/>
    </source>
</evidence>
<accession>A0ABQ1ITG8</accession>
<dbReference type="PANTHER" id="PTHR43777">
    <property type="entry name" value="MOLYBDENUM COFACTOR CYTIDYLYLTRANSFERASE"/>
    <property type="match status" value="1"/>
</dbReference>
<keyword evidence="4" id="KW-1185">Reference proteome</keyword>
<evidence type="ECO:0000259" key="2">
    <source>
        <dbReference type="Pfam" id="PF12804"/>
    </source>
</evidence>
<reference evidence="4" key="1">
    <citation type="journal article" date="2019" name="Int. J. Syst. Evol. Microbiol.">
        <title>The Global Catalogue of Microorganisms (GCM) 10K type strain sequencing project: providing services to taxonomists for standard genome sequencing and annotation.</title>
        <authorList>
            <consortium name="The Broad Institute Genomics Platform"/>
            <consortium name="The Broad Institute Genome Sequencing Center for Infectious Disease"/>
            <person name="Wu L."/>
            <person name="Ma J."/>
        </authorList>
    </citation>
    <scope>NUCLEOTIDE SEQUENCE [LARGE SCALE GENOMIC DNA]</scope>
    <source>
        <strain evidence="4">CGMCC 1.15339</strain>
    </source>
</reference>
<dbReference type="InterPro" id="IPR025877">
    <property type="entry name" value="MobA-like_NTP_Trfase"/>
</dbReference>
<name>A0ABQ1ITG8_9GAMM</name>
<dbReference type="Pfam" id="PF12804">
    <property type="entry name" value="NTP_transf_3"/>
    <property type="match status" value="1"/>
</dbReference>
<protein>
    <submittedName>
        <fullName evidence="3">Xanthine dehydrogenase</fullName>
    </submittedName>
</protein>
<gene>
    <name evidence="3" type="primary">mocA</name>
    <name evidence="3" type="ORF">GCM10011607_08990</name>
</gene>
<keyword evidence="1" id="KW-0460">Magnesium</keyword>
<proteinExistence type="predicted"/>
<dbReference type="InterPro" id="IPR029044">
    <property type="entry name" value="Nucleotide-diphossugar_trans"/>
</dbReference>
<dbReference type="SUPFAM" id="SSF53448">
    <property type="entry name" value="Nucleotide-diphospho-sugar transferases"/>
    <property type="match status" value="1"/>
</dbReference>
<dbReference type="EMBL" id="BMII01000006">
    <property type="protein sequence ID" value="GGB50805.1"/>
    <property type="molecule type" value="Genomic_DNA"/>
</dbReference>
<dbReference type="RefSeq" id="WP_188737400.1">
    <property type="nucleotide sequence ID" value="NZ_BMII01000006.1"/>
</dbReference>